<accession>A0AA40B8B8</accession>
<sequence>MRKDASMSWTWETPFKGHKRPFWWWKGLVSYELPYAMYAFRNTRNAVLMLQGLCRAATSPLGLGGRALSRDGYALTDKPRLNCTYRRVAVCTTKGQGETCLYRRYADKRPEESTVICCMGQIPDIATCIEYLRSTYRSTKRLCLQQGRLLSLPTTKCFPDQPSSTQNGASATGHAPCLELEEYHHGRCDRLPLPVTLCLAVAGAGQ</sequence>
<evidence type="ECO:0000313" key="1">
    <source>
        <dbReference type="EMBL" id="KAK0729491.1"/>
    </source>
</evidence>
<organism evidence="1 2">
    <name type="scientific">Lasiosphaeris hirsuta</name>
    <dbReference type="NCBI Taxonomy" id="260670"/>
    <lineage>
        <taxon>Eukaryota</taxon>
        <taxon>Fungi</taxon>
        <taxon>Dikarya</taxon>
        <taxon>Ascomycota</taxon>
        <taxon>Pezizomycotina</taxon>
        <taxon>Sordariomycetes</taxon>
        <taxon>Sordariomycetidae</taxon>
        <taxon>Sordariales</taxon>
        <taxon>Lasiosphaeriaceae</taxon>
        <taxon>Lasiosphaeris</taxon>
    </lineage>
</organism>
<evidence type="ECO:0000313" key="2">
    <source>
        <dbReference type="Proteomes" id="UP001172102"/>
    </source>
</evidence>
<dbReference type="AlphaFoldDB" id="A0AA40B8B8"/>
<comment type="caution">
    <text evidence="1">The sequence shown here is derived from an EMBL/GenBank/DDBJ whole genome shotgun (WGS) entry which is preliminary data.</text>
</comment>
<gene>
    <name evidence="1" type="ORF">B0H67DRAFT_1282</name>
</gene>
<reference evidence="1" key="1">
    <citation type="submission" date="2023-06" db="EMBL/GenBank/DDBJ databases">
        <title>Genome-scale phylogeny and comparative genomics of the fungal order Sordariales.</title>
        <authorList>
            <consortium name="Lawrence Berkeley National Laboratory"/>
            <person name="Hensen N."/>
            <person name="Bonometti L."/>
            <person name="Westerberg I."/>
            <person name="Brannstrom I.O."/>
            <person name="Guillou S."/>
            <person name="Cros-Aarteil S."/>
            <person name="Calhoun S."/>
            <person name="Haridas S."/>
            <person name="Kuo A."/>
            <person name="Mondo S."/>
            <person name="Pangilinan J."/>
            <person name="Riley R."/>
            <person name="Labutti K."/>
            <person name="Andreopoulos B."/>
            <person name="Lipzen A."/>
            <person name="Chen C."/>
            <person name="Yanf M."/>
            <person name="Daum C."/>
            <person name="Ng V."/>
            <person name="Clum A."/>
            <person name="Steindorff A."/>
            <person name="Ohm R."/>
            <person name="Martin F."/>
            <person name="Silar P."/>
            <person name="Natvig D."/>
            <person name="Lalanne C."/>
            <person name="Gautier V."/>
            <person name="Ament-Velasquez S.L."/>
            <person name="Kruys A."/>
            <person name="Hutchinson M.I."/>
            <person name="Powell A.J."/>
            <person name="Barry K."/>
            <person name="Miller A.N."/>
            <person name="Grigoriev I.V."/>
            <person name="Debuchy R."/>
            <person name="Gladieux P."/>
            <person name="Thoren M.H."/>
            <person name="Johannesson H."/>
        </authorList>
    </citation>
    <scope>NUCLEOTIDE SEQUENCE</scope>
    <source>
        <strain evidence="1">SMH4607-1</strain>
    </source>
</reference>
<protein>
    <submittedName>
        <fullName evidence="1">Uncharacterized protein</fullName>
    </submittedName>
</protein>
<dbReference type="Proteomes" id="UP001172102">
    <property type="component" value="Unassembled WGS sequence"/>
</dbReference>
<name>A0AA40B8B8_9PEZI</name>
<proteinExistence type="predicted"/>
<keyword evidence="2" id="KW-1185">Reference proteome</keyword>
<dbReference type="EMBL" id="JAUKUA010000001">
    <property type="protein sequence ID" value="KAK0729491.1"/>
    <property type="molecule type" value="Genomic_DNA"/>
</dbReference>